<reference evidence="4 5" key="1">
    <citation type="submission" date="2015-12" db="EMBL/GenBank/DDBJ databases">
        <title>Complete genome sequence of a multi-drug resistant strain Acidovorax sp. 12322-1.</title>
        <authorList>
            <person name="Ming D."/>
            <person name="Wang M."/>
            <person name="Hu S."/>
            <person name="Zhou Y."/>
            <person name="Jiang T."/>
        </authorList>
    </citation>
    <scope>NUCLEOTIDE SEQUENCE [LARGE SCALE GENOMIC DNA]</scope>
    <source>
        <strain evidence="4 5">12322-1</strain>
    </source>
</reference>
<dbReference type="RefSeq" id="WP_058879862.1">
    <property type="nucleotide sequence ID" value="NZ_JBPPQS010000001.1"/>
</dbReference>
<gene>
    <name evidence="4" type="ORF">AS359_10670</name>
</gene>
<protein>
    <recommendedName>
        <fullName evidence="2">Protein CyaE</fullName>
    </recommendedName>
</protein>
<accession>A0A0W7Z1E2</accession>
<comment type="subcellular location">
    <subcellularLocation>
        <location evidence="2">Cell outer membrane</location>
        <topology evidence="2">Peripheral membrane protein</topology>
    </subcellularLocation>
</comment>
<dbReference type="PROSITE" id="PS51257">
    <property type="entry name" value="PROKAR_LIPOPROTEIN"/>
    <property type="match status" value="1"/>
</dbReference>
<evidence type="ECO:0000256" key="2">
    <source>
        <dbReference type="PIRNR" id="PIRNR001892"/>
    </source>
</evidence>
<keyword evidence="2" id="KW-0998">Cell outer membrane</keyword>
<keyword evidence="2" id="KW-0813">Transport</keyword>
<dbReference type="PANTHER" id="PTHR30203">
    <property type="entry name" value="OUTER MEMBRANE CATION EFFLUX PROTEIN"/>
    <property type="match status" value="1"/>
</dbReference>
<dbReference type="PANTHER" id="PTHR30203:SF29">
    <property type="entry name" value="PROTEIN CYAE"/>
    <property type="match status" value="1"/>
</dbReference>
<feature type="compositionally biased region" description="Polar residues" evidence="3">
    <location>
        <begin position="513"/>
        <end position="525"/>
    </location>
</feature>
<proteinExistence type="inferred from homology"/>
<name>A0A0W7Z1E2_9BURK</name>
<dbReference type="Pfam" id="PF02321">
    <property type="entry name" value="OEP"/>
    <property type="match status" value="2"/>
</dbReference>
<evidence type="ECO:0000256" key="1">
    <source>
        <dbReference type="ARBA" id="ARBA00007613"/>
    </source>
</evidence>
<comment type="function">
    <text evidence="2">CyaE is necessary for transport of calmodulin-sensitive adenylate cyclase-hemolysin (cyclolysin).</text>
</comment>
<dbReference type="Gene3D" id="1.20.1600.10">
    <property type="entry name" value="Outer membrane efflux proteins (OEP)"/>
    <property type="match status" value="1"/>
</dbReference>
<evidence type="ECO:0000313" key="4">
    <source>
        <dbReference type="EMBL" id="KUF41229.1"/>
    </source>
</evidence>
<keyword evidence="2" id="KW-0204">Cytolysis</keyword>
<dbReference type="GO" id="GO:0031640">
    <property type="term" value="P:killing of cells of another organism"/>
    <property type="evidence" value="ECO:0007669"/>
    <property type="project" value="UniProtKB-KW"/>
</dbReference>
<keyword evidence="2" id="KW-0472">Membrane</keyword>
<dbReference type="PIRSF" id="PIRSF001892">
    <property type="entry name" value="CyaE"/>
    <property type="match status" value="1"/>
</dbReference>
<evidence type="ECO:0000313" key="5">
    <source>
        <dbReference type="Proteomes" id="UP000053300"/>
    </source>
</evidence>
<dbReference type="InterPro" id="IPR028351">
    <property type="entry name" value="CyaE"/>
</dbReference>
<comment type="caution">
    <text evidence="4">The sequence shown here is derived from an EMBL/GenBank/DDBJ whole genome shotgun (WGS) entry which is preliminary data.</text>
</comment>
<dbReference type="EMBL" id="LPXH01000025">
    <property type="protein sequence ID" value="KUF41229.1"/>
    <property type="molecule type" value="Genomic_DNA"/>
</dbReference>
<evidence type="ECO:0000256" key="3">
    <source>
        <dbReference type="SAM" id="MobiDB-lite"/>
    </source>
</evidence>
<comment type="similarity">
    <text evidence="1 2">Belongs to the outer membrane factor (OMF) (TC 1.B.17) family.</text>
</comment>
<feature type="region of interest" description="Disordered" evidence="3">
    <location>
        <begin position="513"/>
        <end position="537"/>
    </location>
</feature>
<dbReference type="GO" id="GO:0009279">
    <property type="term" value="C:cell outer membrane"/>
    <property type="evidence" value="ECO:0007669"/>
    <property type="project" value="UniProtKB-SubCell"/>
</dbReference>
<dbReference type="AlphaFoldDB" id="A0A0W7Z1E2"/>
<dbReference type="SUPFAM" id="SSF56954">
    <property type="entry name" value="Outer membrane efflux proteins (OEP)"/>
    <property type="match status" value="1"/>
</dbReference>
<dbReference type="InterPro" id="IPR010131">
    <property type="entry name" value="MdtP/NodT-like"/>
</dbReference>
<dbReference type="STRING" id="225992.B5M06_12045"/>
<dbReference type="InterPro" id="IPR003423">
    <property type="entry name" value="OMP_efflux"/>
</dbReference>
<keyword evidence="5" id="KW-1185">Reference proteome</keyword>
<keyword evidence="2" id="KW-0354">Hemolysis</keyword>
<dbReference type="Proteomes" id="UP000053300">
    <property type="component" value="Unassembled WGS sequence"/>
</dbReference>
<organism evidence="4 5">
    <name type="scientific">Comamonas kerstersii</name>
    <dbReference type="NCBI Taxonomy" id="225992"/>
    <lineage>
        <taxon>Bacteria</taxon>
        <taxon>Pseudomonadati</taxon>
        <taxon>Pseudomonadota</taxon>
        <taxon>Betaproteobacteria</taxon>
        <taxon>Burkholderiales</taxon>
        <taxon>Comamonadaceae</taxon>
        <taxon>Comamonas</taxon>
    </lineage>
</organism>
<sequence>MPLRTCFRYGPAGLAALTLGALTGCTTPADLRLPETPAQAWQADSSAWDLPAQSSTVHTAGESQVFTIPAVPALQTFKPSAIYPSDTALTLPQLIDIAQRENPSTRLAWNRAREAALSIGLTDALFLPSLTASVITGEQRLRIPVKLPLELGTVDVDNKVSGTTPMLTLTWLLFDFGERDAIREGTQYAALTTNILFNAAHQKVIRDVTDAYYRYNAARTNTQLAHKSLKQHEHVLQAVTARLEGGLATRIDLALAKQALAQGKLNVVTHEGLERSSYLALMQAVGLPPDTQLQVAAPGLQELPASSAPLTQQRIEQVIAQRADIAAAYAAVKIADAGQRAAKAAFMPKVYMGAGLAKNSSTFQAGNLSGLGVQNTGSGVLLGISIPLYDAGLRSTQLSKAELAKEQAQLQLEHLQMTAVREIVAAEQVLQTALQSHEAATELVETASVVHDASLEAYKVGRISTVLLTESAIQLNKANQALAEAQYAAVAAAANLAFVMGTMVSADASWLPTASSTSLPETPTATMLPALPSRSQP</sequence>
<dbReference type="GO" id="GO:0015562">
    <property type="term" value="F:efflux transmembrane transporter activity"/>
    <property type="evidence" value="ECO:0007669"/>
    <property type="project" value="InterPro"/>
</dbReference>